<proteinExistence type="predicted"/>
<gene>
    <name evidence="1" type="ORF">F0919_17430</name>
</gene>
<dbReference type="RefSeq" id="WP_150034067.1">
    <property type="nucleotide sequence ID" value="NZ_VWSH01000004.1"/>
</dbReference>
<accession>A0A5M6CBN6</accession>
<sequence length="91" mass="10866">MSSIERIILGAPIQNIYQEWIFRKKLFEVLREGLIVPRADMNFQGFITKYLNLYANKNMLPALLKDSIDDYRHAYRLGRLSNMDKYIKSFF</sequence>
<organism evidence="1 2">
    <name type="scientific">Taibaiella lutea</name>
    <dbReference type="NCBI Taxonomy" id="2608001"/>
    <lineage>
        <taxon>Bacteria</taxon>
        <taxon>Pseudomonadati</taxon>
        <taxon>Bacteroidota</taxon>
        <taxon>Chitinophagia</taxon>
        <taxon>Chitinophagales</taxon>
        <taxon>Chitinophagaceae</taxon>
        <taxon>Taibaiella</taxon>
    </lineage>
</organism>
<dbReference type="Proteomes" id="UP000323632">
    <property type="component" value="Unassembled WGS sequence"/>
</dbReference>
<evidence type="ECO:0000313" key="2">
    <source>
        <dbReference type="Proteomes" id="UP000323632"/>
    </source>
</evidence>
<name>A0A5M6CBN6_9BACT</name>
<reference evidence="1 2" key="1">
    <citation type="submission" date="2019-09" db="EMBL/GenBank/DDBJ databases">
        <title>Genome sequence and assembly of Taibaiella sp.</title>
        <authorList>
            <person name="Chhetri G."/>
        </authorList>
    </citation>
    <scope>NUCLEOTIDE SEQUENCE [LARGE SCALE GENOMIC DNA]</scope>
    <source>
        <strain evidence="1 2">KVB11</strain>
    </source>
</reference>
<dbReference type="EMBL" id="VWSH01000004">
    <property type="protein sequence ID" value="KAA5532564.1"/>
    <property type="molecule type" value="Genomic_DNA"/>
</dbReference>
<comment type="caution">
    <text evidence="1">The sequence shown here is derived from an EMBL/GenBank/DDBJ whole genome shotgun (WGS) entry which is preliminary data.</text>
</comment>
<evidence type="ECO:0000313" key="1">
    <source>
        <dbReference type="EMBL" id="KAA5532564.1"/>
    </source>
</evidence>
<keyword evidence="2" id="KW-1185">Reference proteome</keyword>
<dbReference type="AlphaFoldDB" id="A0A5M6CBN6"/>
<protein>
    <submittedName>
        <fullName evidence="1">Uncharacterized protein</fullName>
    </submittedName>
</protein>